<evidence type="ECO:0000313" key="1">
    <source>
        <dbReference type="EMBL" id="AGM15713.1"/>
    </source>
</evidence>
<dbReference type="EMBL" id="KC662249">
    <property type="protein sequence ID" value="AGM15713.1"/>
    <property type="molecule type" value="Genomic_DNA"/>
</dbReference>
<sequence>MFKRKVENSVLPINYKCGVINLYKNPLSTDNIGMCGNHIIFNSNVTSETLNIVLNTIKLIVEVNNIHKFPQCVYLHICSYGGSLEALKSFIIDKNRLFPQVELISIIEKNCTNVGFLLAAVCDYRIIKKNTICFMSHLDPRPDTIYWGAYKQFPLGVPGEFGVLYLLAYIFDRCKCKVTDEKLVKYLSYNNTWKCKKMLQIGFVDEIY</sequence>
<name>A0AC59EXM2_9VIRU</name>
<proteinExistence type="predicted"/>
<protein>
    <submittedName>
        <fullName evidence="1">Uncharacterized protein</fullName>
    </submittedName>
</protein>
<gene>
    <name evidence="1" type="ORF">PGCG_00409</name>
</gene>
<evidence type="ECO:0000313" key="2">
    <source>
        <dbReference type="Proteomes" id="UP000204225"/>
    </source>
</evidence>
<dbReference type="Proteomes" id="UP000204225">
    <property type="component" value="Segment"/>
</dbReference>
<reference evidence="1 2" key="1">
    <citation type="journal article" date="2013" name="Proc. Natl. Acad. Sci. U.S.A.">
        <title>Genome of Phaeocystis globosa virus PgV-16T highlights the common ancestry of the largest known DNA viruses infecting eukaryotes.</title>
        <authorList>
            <person name="Santini S."/>
            <person name="Jeudy S."/>
            <person name="Bartoli J."/>
            <person name="Poirot O."/>
            <person name="Lescot M."/>
            <person name="Abergel C."/>
            <person name="Barbe V."/>
            <person name="Wommack K.E."/>
            <person name="Noordeloos A.A."/>
            <person name="Brussaard C.P."/>
            <person name="Claverie J.M."/>
        </authorList>
    </citation>
    <scope>NUCLEOTIDE SEQUENCE [LARGE SCALE GENOMIC DNA]</scope>
    <source>
        <strain evidence="1 2">16T</strain>
    </source>
</reference>
<accession>A0AC59EXM2</accession>
<organism evidence="1 2">
    <name type="scientific">Phaeocystis globosa virus PgV-16T</name>
    <dbReference type="NCBI Taxonomy" id="3071227"/>
    <lineage>
        <taxon>Viruses</taxon>
        <taxon>Varidnaviria</taxon>
        <taxon>Bamfordvirae</taxon>
        <taxon>Nucleocytoviricota</taxon>
        <taxon>Megaviricetes</taxon>
        <taxon>Imitervirales</taxon>
        <taxon>Mesomimiviridae</taxon>
        <taxon>Tethysvirus</taxon>
        <taxon>Tethysvirus hollandense</taxon>
    </lineage>
</organism>
<keyword evidence="2" id="KW-1185">Reference proteome</keyword>